<keyword evidence="3" id="KW-1185">Reference proteome</keyword>
<dbReference type="NCBIfam" id="TIGR01764">
    <property type="entry name" value="excise"/>
    <property type="match status" value="1"/>
</dbReference>
<keyword evidence="2" id="KW-0238">DNA-binding</keyword>
<dbReference type="RefSeq" id="WP_120018575.1">
    <property type="nucleotide sequence ID" value="NZ_QZWZ01000052.1"/>
</dbReference>
<organism evidence="2 3">
    <name type="scientific">Mesorhizobium waimense</name>
    <dbReference type="NCBI Taxonomy" id="1300307"/>
    <lineage>
        <taxon>Bacteria</taxon>
        <taxon>Pseudomonadati</taxon>
        <taxon>Pseudomonadota</taxon>
        <taxon>Alphaproteobacteria</taxon>
        <taxon>Hyphomicrobiales</taxon>
        <taxon>Phyllobacteriaceae</taxon>
        <taxon>Mesorhizobium</taxon>
    </lineage>
</organism>
<evidence type="ECO:0000313" key="3">
    <source>
        <dbReference type="Proteomes" id="UP000272706"/>
    </source>
</evidence>
<dbReference type="OrthoDB" id="7867776at2"/>
<gene>
    <name evidence="2" type="ORF">D3227_34360</name>
</gene>
<sequence>MNNVFKEVAALVDDFDRRLRSIEDDVAHILDILQNGRPDPDRHEKKQLAYRLSEVTQIAGLSRSTLYKLFKEGKLHASKSGRRTLILKTELERYFREIT</sequence>
<dbReference type="EMBL" id="QZWZ01000052">
    <property type="protein sequence ID" value="RJT28402.1"/>
    <property type="molecule type" value="Genomic_DNA"/>
</dbReference>
<evidence type="ECO:0000259" key="1">
    <source>
        <dbReference type="Pfam" id="PF12728"/>
    </source>
</evidence>
<reference evidence="2 3" key="1">
    <citation type="submission" date="2018-09" db="EMBL/GenBank/DDBJ databases">
        <title>Mesorhizobium carmichaelinearum sp. nov. isolated from Carmichaelinea spp. root nodules in New Zealand.</title>
        <authorList>
            <person name="De Meyer S.E."/>
        </authorList>
    </citation>
    <scope>NUCLEOTIDE SEQUENCE [LARGE SCALE GENOMIC DNA]</scope>
    <source>
        <strain evidence="2 3">ICMP19557</strain>
    </source>
</reference>
<protein>
    <submittedName>
        <fullName evidence="2">DNA-binding protein</fullName>
    </submittedName>
</protein>
<feature type="domain" description="Helix-turn-helix" evidence="1">
    <location>
        <begin position="50"/>
        <end position="97"/>
    </location>
</feature>
<dbReference type="Pfam" id="PF12728">
    <property type="entry name" value="HTH_17"/>
    <property type="match status" value="1"/>
</dbReference>
<dbReference type="AlphaFoldDB" id="A0A3A5KBN5"/>
<comment type="caution">
    <text evidence="2">The sequence shown here is derived from an EMBL/GenBank/DDBJ whole genome shotgun (WGS) entry which is preliminary data.</text>
</comment>
<name>A0A3A5KBN5_9HYPH</name>
<dbReference type="GO" id="GO:0003677">
    <property type="term" value="F:DNA binding"/>
    <property type="evidence" value="ECO:0007669"/>
    <property type="project" value="UniProtKB-KW"/>
</dbReference>
<proteinExistence type="predicted"/>
<dbReference type="Proteomes" id="UP000272706">
    <property type="component" value="Unassembled WGS sequence"/>
</dbReference>
<dbReference type="InterPro" id="IPR010093">
    <property type="entry name" value="SinI_DNA-bd"/>
</dbReference>
<dbReference type="InterPro" id="IPR041657">
    <property type="entry name" value="HTH_17"/>
</dbReference>
<accession>A0A3A5KBN5</accession>
<evidence type="ECO:0000313" key="2">
    <source>
        <dbReference type="EMBL" id="RJT28402.1"/>
    </source>
</evidence>